<gene>
    <name evidence="2" type="ORF">Tco_0627668</name>
</gene>
<dbReference type="EMBL" id="BQNB010008788">
    <property type="protein sequence ID" value="GJS54306.1"/>
    <property type="molecule type" value="Genomic_DNA"/>
</dbReference>
<evidence type="ECO:0000313" key="2">
    <source>
        <dbReference type="EMBL" id="GJS54306.1"/>
    </source>
</evidence>
<protein>
    <submittedName>
        <fullName evidence="2">Reverse transcriptase domain-containing protein</fullName>
    </submittedName>
</protein>
<comment type="caution">
    <text evidence="2">The sequence shown here is derived from an EMBL/GenBank/DDBJ whole genome shotgun (WGS) entry which is preliminary data.</text>
</comment>
<dbReference type="SUPFAM" id="SSF56672">
    <property type="entry name" value="DNA/RNA polymerases"/>
    <property type="match status" value="1"/>
</dbReference>
<dbReference type="InterPro" id="IPR041577">
    <property type="entry name" value="RT_RNaseH_2"/>
</dbReference>
<keyword evidence="2" id="KW-0695">RNA-directed DNA polymerase</keyword>
<reference evidence="2" key="2">
    <citation type="submission" date="2022-01" db="EMBL/GenBank/DDBJ databases">
        <authorList>
            <person name="Yamashiro T."/>
            <person name="Shiraishi A."/>
            <person name="Satake H."/>
            <person name="Nakayama K."/>
        </authorList>
    </citation>
    <scope>NUCLEOTIDE SEQUENCE</scope>
</reference>
<keyword evidence="2" id="KW-0808">Transferase</keyword>
<keyword evidence="2" id="KW-0548">Nucleotidyltransferase</keyword>
<name>A0ABQ4WN39_9ASTR</name>
<reference evidence="2" key="1">
    <citation type="journal article" date="2022" name="Int. J. Mol. Sci.">
        <title>Draft Genome of Tanacetum Coccineum: Genomic Comparison of Closely Related Tanacetum-Family Plants.</title>
        <authorList>
            <person name="Yamashiro T."/>
            <person name="Shiraishi A."/>
            <person name="Nakayama K."/>
            <person name="Satake H."/>
        </authorList>
    </citation>
    <scope>NUCLEOTIDE SEQUENCE</scope>
</reference>
<sequence>MVKPLDNLLKRPCILEVLLEDLPGLPLTRQVEFQIDLVPDAAPMARSPHRLALSNLQELSTELQELSNNRFISPSLSDYSKIDLQSGYHHLRARDKDIPKTVFRTRYGHYDAPILSLPKSTESFVIYCDTSHKGLGAVLMQKEKHILDQKELNMRQHRWIELLRDYDYEIRYHPVKENVVAKALTIKEENVKNENLYGIDKKSERHPDGTRYIRSKS</sequence>
<evidence type="ECO:0000313" key="3">
    <source>
        <dbReference type="Proteomes" id="UP001151760"/>
    </source>
</evidence>
<dbReference type="InterPro" id="IPR053134">
    <property type="entry name" value="RNA-dir_DNA_polymerase"/>
</dbReference>
<accession>A0ABQ4WN39</accession>
<feature type="domain" description="Reverse transcriptase/retrotransposon-derived protein RNase H-like" evidence="1">
    <location>
        <begin position="111"/>
        <end position="144"/>
    </location>
</feature>
<dbReference type="Pfam" id="PF17919">
    <property type="entry name" value="RT_RNaseH_2"/>
    <property type="match status" value="1"/>
</dbReference>
<dbReference type="Proteomes" id="UP001151760">
    <property type="component" value="Unassembled WGS sequence"/>
</dbReference>
<dbReference type="Gene3D" id="3.10.10.10">
    <property type="entry name" value="HIV Type 1 Reverse Transcriptase, subunit A, domain 1"/>
    <property type="match status" value="2"/>
</dbReference>
<keyword evidence="3" id="KW-1185">Reference proteome</keyword>
<organism evidence="2 3">
    <name type="scientific">Tanacetum coccineum</name>
    <dbReference type="NCBI Taxonomy" id="301880"/>
    <lineage>
        <taxon>Eukaryota</taxon>
        <taxon>Viridiplantae</taxon>
        <taxon>Streptophyta</taxon>
        <taxon>Embryophyta</taxon>
        <taxon>Tracheophyta</taxon>
        <taxon>Spermatophyta</taxon>
        <taxon>Magnoliopsida</taxon>
        <taxon>eudicotyledons</taxon>
        <taxon>Gunneridae</taxon>
        <taxon>Pentapetalae</taxon>
        <taxon>asterids</taxon>
        <taxon>campanulids</taxon>
        <taxon>Asterales</taxon>
        <taxon>Asteraceae</taxon>
        <taxon>Asteroideae</taxon>
        <taxon>Anthemideae</taxon>
        <taxon>Anthemidinae</taxon>
        <taxon>Tanacetum</taxon>
    </lineage>
</organism>
<dbReference type="PANTHER" id="PTHR24559:SF427">
    <property type="entry name" value="RNA-DIRECTED DNA POLYMERASE"/>
    <property type="match status" value="1"/>
</dbReference>
<dbReference type="PANTHER" id="PTHR24559">
    <property type="entry name" value="TRANSPOSON TY3-I GAG-POL POLYPROTEIN"/>
    <property type="match status" value="1"/>
</dbReference>
<evidence type="ECO:0000259" key="1">
    <source>
        <dbReference type="Pfam" id="PF17919"/>
    </source>
</evidence>
<dbReference type="InterPro" id="IPR043502">
    <property type="entry name" value="DNA/RNA_pol_sf"/>
</dbReference>
<proteinExistence type="predicted"/>
<dbReference type="GO" id="GO:0003964">
    <property type="term" value="F:RNA-directed DNA polymerase activity"/>
    <property type="evidence" value="ECO:0007669"/>
    <property type="project" value="UniProtKB-KW"/>
</dbReference>